<dbReference type="GeneID" id="7331250"/>
<accession>A0A0H3C941</accession>
<evidence type="ECO:0000313" key="1">
    <source>
        <dbReference type="EMBL" id="ACL95250.1"/>
    </source>
</evidence>
<dbReference type="EMBL" id="CP001340">
    <property type="protein sequence ID" value="ACL95250.1"/>
    <property type="molecule type" value="Genomic_DNA"/>
</dbReference>
<keyword evidence="2" id="KW-1185">Reference proteome</keyword>
<reference evidence="1 2" key="1">
    <citation type="journal article" date="2010" name="J. Bacteriol.">
        <title>The genetic basis of laboratory adaptation in Caulobacter crescentus.</title>
        <authorList>
            <person name="Marks M.E."/>
            <person name="Castro-Rojas C.M."/>
            <person name="Teiling C."/>
            <person name="Du L."/>
            <person name="Kapatral V."/>
            <person name="Walunas T.L."/>
            <person name="Crosson S."/>
        </authorList>
    </citation>
    <scope>NUCLEOTIDE SEQUENCE [LARGE SCALE GENOMIC DNA]</scope>
    <source>
        <strain evidence="2">NA1000 / CB15N</strain>
    </source>
</reference>
<dbReference type="RefSeq" id="YP_002517158.1">
    <property type="nucleotide sequence ID" value="NC_011916.1"/>
</dbReference>
<name>A0A0H3C941_CAUVN</name>
<protein>
    <recommendedName>
        <fullName evidence="3">RiboL-PSP-HEPN domain-containing protein</fullName>
    </recommendedName>
</protein>
<gene>
    <name evidence="1" type="ordered locus">CCNA_01785</name>
</gene>
<dbReference type="HOGENOM" id="CLU_1370071_0_0_5"/>
<proteinExistence type="predicted"/>
<dbReference type="AlphaFoldDB" id="A0A0H3C941"/>
<evidence type="ECO:0008006" key="3">
    <source>
        <dbReference type="Google" id="ProtNLM"/>
    </source>
</evidence>
<dbReference type="RefSeq" id="WP_010919582.1">
    <property type="nucleotide sequence ID" value="NC_011916.1"/>
</dbReference>
<evidence type="ECO:0000313" key="2">
    <source>
        <dbReference type="Proteomes" id="UP000001364"/>
    </source>
</evidence>
<organism evidence="1 2">
    <name type="scientific">Caulobacter vibrioides (strain NA1000 / CB15N)</name>
    <name type="common">Caulobacter crescentus</name>
    <dbReference type="NCBI Taxonomy" id="565050"/>
    <lineage>
        <taxon>Bacteria</taxon>
        <taxon>Pseudomonadati</taxon>
        <taxon>Pseudomonadota</taxon>
        <taxon>Alphaproteobacteria</taxon>
        <taxon>Caulobacterales</taxon>
        <taxon>Caulobacteraceae</taxon>
        <taxon>Caulobacter</taxon>
    </lineage>
</organism>
<dbReference type="KEGG" id="ccs:CCNA_01785"/>
<dbReference type="OrthoDB" id="8911666at2"/>
<dbReference type="Proteomes" id="UP000001364">
    <property type="component" value="Chromosome"/>
</dbReference>
<sequence>MCVSPDERGFAYVDHEREVNTYAHLWHASRCVLEKGLDDRKGSAWQFLGSIVLSVFSFEAYMNHVGHAYIENWDDLERLRPMEKLRHLCLTFKIDLGAKGERPLQTINDLIKLRNELAHGRSITLKPKPKLLAYNDPDFERQIREEPVTQWEERIRSADFAIRARDDLEAILRAIHAKLPEGEMPLFHFGFHTSGSRHVGKGD</sequence>